<feature type="domain" description="Glycosyltransferase subfamily 4-like N-terminal" evidence="5">
    <location>
        <begin position="302"/>
        <end position="437"/>
    </location>
</feature>
<dbReference type="GO" id="GO:0016757">
    <property type="term" value="F:glycosyltransferase activity"/>
    <property type="evidence" value="ECO:0007669"/>
    <property type="project" value="UniProtKB-KW"/>
</dbReference>
<dbReference type="RefSeq" id="WP_265383059.1">
    <property type="nucleotide sequence ID" value="NZ_CP110615.1"/>
</dbReference>
<gene>
    <name evidence="6" type="ORF">RHODO2019_00055</name>
</gene>
<dbReference type="CDD" id="cd03801">
    <property type="entry name" value="GT4_PimA-like"/>
    <property type="match status" value="1"/>
</dbReference>
<dbReference type="Gene3D" id="3.40.50.2000">
    <property type="entry name" value="Glycogen Phosphorylase B"/>
    <property type="match status" value="2"/>
</dbReference>
<dbReference type="EC" id="2.4.-.-" evidence="6"/>
<evidence type="ECO:0000259" key="4">
    <source>
        <dbReference type="Pfam" id="PF00535"/>
    </source>
</evidence>
<name>A0ABY6P1D1_9NOCA</name>
<proteinExistence type="predicted"/>
<dbReference type="Gene3D" id="3.90.550.10">
    <property type="entry name" value="Spore Coat Polysaccharide Biosynthesis Protein SpsA, Chain A"/>
    <property type="match status" value="1"/>
</dbReference>
<evidence type="ECO:0000259" key="3">
    <source>
        <dbReference type="Pfam" id="PF00534"/>
    </source>
</evidence>
<feature type="domain" description="Glycosyltransferase 2-like" evidence="4">
    <location>
        <begin position="23"/>
        <end position="117"/>
    </location>
</feature>
<dbReference type="Pfam" id="PF00534">
    <property type="entry name" value="Glycos_transf_1"/>
    <property type="match status" value="1"/>
</dbReference>
<evidence type="ECO:0000259" key="5">
    <source>
        <dbReference type="Pfam" id="PF13439"/>
    </source>
</evidence>
<evidence type="ECO:0000313" key="6">
    <source>
        <dbReference type="EMBL" id="UZJ24953.1"/>
    </source>
</evidence>
<dbReference type="InterPro" id="IPR001173">
    <property type="entry name" value="Glyco_trans_2-like"/>
</dbReference>
<dbReference type="InterPro" id="IPR001296">
    <property type="entry name" value="Glyco_trans_1"/>
</dbReference>
<dbReference type="PANTHER" id="PTHR12526">
    <property type="entry name" value="GLYCOSYLTRANSFERASE"/>
    <property type="match status" value="1"/>
</dbReference>
<dbReference type="SUPFAM" id="SSF53448">
    <property type="entry name" value="Nucleotide-diphospho-sugar transferases"/>
    <property type="match status" value="1"/>
</dbReference>
<protein>
    <submittedName>
        <fullName evidence="6">Glycosyltransferase</fullName>
        <ecNumber evidence="6">2.4.-.-</ecNumber>
    </submittedName>
</protein>
<evidence type="ECO:0000256" key="2">
    <source>
        <dbReference type="ARBA" id="ARBA00022679"/>
    </source>
</evidence>
<evidence type="ECO:0000313" key="7">
    <source>
        <dbReference type="Proteomes" id="UP001164965"/>
    </source>
</evidence>
<evidence type="ECO:0000256" key="1">
    <source>
        <dbReference type="ARBA" id="ARBA00022676"/>
    </source>
</evidence>
<feature type="domain" description="Glycosyl transferase family 1" evidence="3">
    <location>
        <begin position="447"/>
        <end position="593"/>
    </location>
</feature>
<sequence>MGAEPAGEPFVVVVAFHGAEALRLALDPLGGLDVLVVDNSSSADVARVARDTGAEYHDAGGNLGFARAVNLGVAHAAGRDVVLVNPDAVVDADTVVALATALHERGGRVAAAAPRLTGPAGEDQRVRWPFPTPVGAWMQALGAGRWIPAEPSFLVGAVLALNAKALAEIGGFEPSYFLYAEETDWQRRAVGAGWRLVQVDGLTATHVGGGTSSDEIRREVHFHAGGERYVRRWFGTRGWVSYRAATVVGSAVRAVVLPGERGRVARRRAVMHLRGPMRVERALRVAGHRSVVHVVLTDAFAGTEQLVCTEAAGLAARGWDVTVVGGDPVRMRAALGPDVRHVAAPTVLAGLRALGRVGRPDVVHAHLTAAELAAVLARVVTRAPVVATRHIAARRGATPLGGLVAPVVRRGLAGQIAISEFVAAAVGERCTVIPNGVASVPPGTSPRQHTVLVLQRLEPEKSTDVALRAWAASDLASAGWRLQVAGTGRELGALKRLTRTLDIDASVDFLGWVGEPGLLLDACGLLLAPAPGEPFGLSVAEAMAHGVSVVAADGGAHPEVLGPEALLFAPGDHEAASELLRTLAGDVGERSRRGAALRERQRQLFTVEMHLDGVERVYTRVTS</sequence>
<accession>A0ABY6P1D1</accession>
<dbReference type="InterPro" id="IPR028098">
    <property type="entry name" value="Glyco_trans_4-like_N"/>
</dbReference>
<dbReference type="SUPFAM" id="SSF53756">
    <property type="entry name" value="UDP-Glycosyltransferase/glycogen phosphorylase"/>
    <property type="match status" value="1"/>
</dbReference>
<dbReference type="Pfam" id="PF13439">
    <property type="entry name" value="Glyco_transf_4"/>
    <property type="match status" value="1"/>
</dbReference>
<dbReference type="PANTHER" id="PTHR12526:SF510">
    <property type="entry name" value="D-INOSITOL 3-PHOSPHATE GLYCOSYLTRANSFERASE"/>
    <property type="match status" value="1"/>
</dbReference>
<organism evidence="6 7">
    <name type="scientific">Rhodococcus antarcticus</name>
    <dbReference type="NCBI Taxonomy" id="2987751"/>
    <lineage>
        <taxon>Bacteria</taxon>
        <taxon>Bacillati</taxon>
        <taxon>Actinomycetota</taxon>
        <taxon>Actinomycetes</taxon>
        <taxon>Mycobacteriales</taxon>
        <taxon>Nocardiaceae</taxon>
        <taxon>Rhodococcus</taxon>
    </lineage>
</organism>
<dbReference type="Proteomes" id="UP001164965">
    <property type="component" value="Chromosome"/>
</dbReference>
<dbReference type="InterPro" id="IPR029044">
    <property type="entry name" value="Nucleotide-diphossugar_trans"/>
</dbReference>
<keyword evidence="1 6" id="KW-0328">Glycosyltransferase</keyword>
<dbReference type="Pfam" id="PF00535">
    <property type="entry name" value="Glycos_transf_2"/>
    <property type="match status" value="1"/>
</dbReference>
<dbReference type="EMBL" id="CP110615">
    <property type="protein sequence ID" value="UZJ24953.1"/>
    <property type="molecule type" value="Genomic_DNA"/>
</dbReference>
<reference evidence="6" key="1">
    <citation type="submission" date="2022-10" db="EMBL/GenBank/DDBJ databases">
        <title>Rhodococcus sp.75.</title>
        <authorList>
            <person name="Sun M."/>
        </authorList>
    </citation>
    <scope>NUCLEOTIDE SEQUENCE</scope>
    <source>
        <strain evidence="6">75</strain>
    </source>
</reference>
<keyword evidence="2 6" id="KW-0808">Transferase</keyword>
<keyword evidence="7" id="KW-1185">Reference proteome</keyword>